<evidence type="ECO:0000256" key="5">
    <source>
        <dbReference type="ARBA" id="ARBA00022490"/>
    </source>
</evidence>
<evidence type="ECO:0000313" key="14">
    <source>
        <dbReference type="RefSeq" id="XP_015511411.1"/>
    </source>
</evidence>
<dbReference type="GO" id="GO:0097602">
    <property type="term" value="F:cullin family protein binding"/>
    <property type="evidence" value="ECO:0007669"/>
    <property type="project" value="TreeGrafter"/>
</dbReference>
<evidence type="ECO:0000256" key="8">
    <source>
        <dbReference type="ARBA" id="ARBA00023242"/>
    </source>
</evidence>
<comment type="subcellular location">
    <subcellularLocation>
        <location evidence="2">Cell membrane</location>
    </subcellularLocation>
    <subcellularLocation>
        <location evidence="3">Cytoplasm</location>
        <location evidence="3">Perinuclear region</location>
    </subcellularLocation>
    <subcellularLocation>
        <location evidence="1">Nucleus</location>
    </subcellularLocation>
</comment>
<keyword evidence="8" id="KW-0539">Nucleus</keyword>
<evidence type="ECO:0000313" key="13">
    <source>
        <dbReference type="RefSeq" id="XP_015511410.1"/>
    </source>
</evidence>
<dbReference type="RefSeq" id="XP_015511410.1">
    <property type="nucleotide sequence ID" value="XM_015655924.1"/>
</dbReference>
<evidence type="ECO:0000259" key="11">
    <source>
        <dbReference type="PROSITE" id="PS51229"/>
    </source>
</evidence>
<dbReference type="GO" id="GO:0032182">
    <property type="term" value="F:ubiquitin-like protein binding"/>
    <property type="evidence" value="ECO:0007669"/>
    <property type="project" value="TreeGrafter"/>
</dbReference>
<dbReference type="RefSeq" id="XP_015511411.1">
    <property type="nucleotide sequence ID" value="XM_015655925.1"/>
</dbReference>
<dbReference type="PANTHER" id="PTHR12281">
    <property type="entry name" value="RP42 RELATED"/>
    <property type="match status" value="1"/>
</dbReference>
<dbReference type="GO" id="GO:0005634">
    <property type="term" value="C:nucleus"/>
    <property type="evidence" value="ECO:0007669"/>
    <property type="project" value="UniProtKB-SubCell"/>
</dbReference>
<dbReference type="Proteomes" id="UP000829291">
    <property type="component" value="Chromosome 2"/>
</dbReference>
<dbReference type="InterPro" id="IPR042460">
    <property type="entry name" value="DCN1-like_PONY"/>
</dbReference>
<dbReference type="KEGG" id="nlo:107218150"/>
<dbReference type="Gene3D" id="1.10.238.10">
    <property type="entry name" value="EF-hand"/>
    <property type="match status" value="1"/>
</dbReference>
<dbReference type="InterPro" id="IPR005176">
    <property type="entry name" value="PONY_dom"/>
</dbReference>
<comment type="function">
    <text evidence="10">Neddylation of cullins play an essential role in the regulation of SCF-type complexes activity.</text>
</comment>
<feature type="domain" description="DCUN1" evidence="11">
    <location>
        <begin position="120"/>
        <end position="312"/>
    </location>
</feature>
<dbReference type="GO" id="GO:2000436">
    <property type="term" value="P:positive regulation of protein neddylation"/>
    <property type="evidence" value="ECO:0007669"/>
    <property type="project" value="UniProtKB-ARBA"/>
</dbReference>
<dbReference type="Pfam" id="PF03556">
    <property type="entry name" value="Cullin_binding"/>
    <property type="match status" value="1"/>
</dbReference>
<dbReference type="FunFam" id="1.10.238.200:FF:000003">
    <property type="entry name" value="DCN1-like protein 3"/>
    <property type="match status" value="1"/>
</dbReference>
<dbReference type="InterPro" id="IPR014764">
    <property type="entry name" value="DCN-prot"/>
</dbReference>
<dbReference type="GO" id="GO:0005886">
    <property type="term" value="C:plasma membrane"/>
    <property type="evidence" value="ECO:0007669"/>
    <property type="project" value="UniProtKB-SubCell"/>
</dbReference>
<dbReference type="Gene3D" id="1.10.238.200">
    <property type="entry name" value="Cullin, PONY binding domain"/>
    <property type="match status" value="1"/>
</dbReference>
<evidence type="ECO:0000256" key="9">
    <source>
        <dbReference type="ARBA" id="ARBA00023288"/>
    </source>
</evidence>
<evidence type="ECO:0000256" key="2">
    <source>
        <dbReference type="ARBA" id="ARBA00004236"/>
    </source>
</evidence>
<keyword evidence="6" id="KW-0519">Myristate</keyword>
<evidence type="ECO:0000256" key="3">
    <source>
        <dbReference type="ARBA" id="ARBA00004556"/>
    </source>
</evidence>
<evidence type="ECO:0000256" key="7">
    <source>
        <dbReference type="ARBA" id="ARBA00023136"/>
    </source>
</evidence>
<dbReference type="GO" id="GO:0045116">
    <property type="term" value="P:protein neddylation"/>
    <property type="evidence" value="ECO:0007669"/>
    <property type="project" value="TreeGrafter"/>
</dbReference>
<dbReference type="GeneID" id="107218150"/>
<keyword evidence="7" id="KW-0472">Membrane</keyword>
<keyword evidence="4" id="KW-1003">Cell membrane</keyword>
<keyword evidence="9" id="KW-0449">Lipoprotein</keyword>
<dbReference type="AlphaFoldDB" id="A0A6J0BAZ2"/>
<dbReference type="OrthoDB" id="27198at2759"/>
<accession>A0A6J0BAZ2</accession>
<evidence type="ECO:0000256" key="10">
    <source>
        <dbReference type="RuleBase" id="RU410713"/>
    </source>
</evidence>
<evidence type="ECO:0000256" key="1">
    <source>
        <dbReference type="ARBA" id="ARBA00004123"/>
    </source>
</evidence>
<organism evidence="12 14">
    <name type="scientific">Neodiprion lecontei</name>
    <name type="common">Redheaded pine sawfly</name>
    <dbReference type="NCBI Taxonomy" id="441921"/>
    <lineage>
        <taxon>Eukaryota</taxon>
        <taxon>Metazoa</taxon>
        <taxon>Ecdysozoa</taxon>
        <taxon>Arthropoda</taxon>
        <taxon>Hexapoda</taxon>
        <taxon>Insecta</taxon>
        <taxon>Pterygota</taxon>
        <taxon>Neoptera</taxon>
        <taxon>Endopterygota</taxon>
        <taxon>Hymenoptera</taxon>
        <taxon>Tenthredinoidea</taxon>
        <taxon>Diprionidae</taxon>
        <taxon>Diprioninae</taxon>
        <taxon>Neodiprion</taxon>
    </lineage>
</organism>
<evidence type="ECO:0000313" key="12">
    <source>
        <dbReference type="Proteomes" id="UP000829291"/>
    </source>
</evidence>
<reference evidence="13 14" key="1">
    <citation type="submission" date="2025-04" db="UniProtKB">
        <authorList>
            <consortium name="RefSeq"/>
        </authorList>
    </citation>
    <scope>IDENTIFICATION</scope>
    <source>
        <tissue evidence="13 14">Whole body</tissue>
    </source>
</reference>
<gene>
    <name evidence="13 14" type="primary">LOC107218150</name>
</gene>
<dbReference type="FunFam" id="1.10.238.10:FF:000126">
    <property type="entry name" value="DCN1-like protein"/>
    <property type="match status" value="1"/>
</dbReference>
<evidence type="ECO:0000256" key="6">
    <source>
        <dbReference type="ARBA" id="ARBA00022707"/>
    </source>
</evidence>
<keyword evidence="5" id="KW-0963">Cytoplasm</keyword>
<dbReference type="CTD" id="36426"/>
<name>A0A6J0BAZ2_NEOLC</name>
<dbReference type="GO" id="GO:0048471">
    <property type="term" value="C:perinuclear region of cytoplasm"/>
    <property type="evidence" value="ECO:0007669"/>
    <property type="project" value="UniProtKB-SubCell"/>
</dbReference>
<keyword evidence="12" id="KW-1185">Reference proteome</keyword>
<dbReference type="PANTHER" id="PTHR12281:SF31">
    <property type="entry name" value="DCN1-LIKE PROTEIN 3"/>
    <property type="match status" value="1"/>
</dbReference>
<sequence>MGNCLSCFKVPSPPSAHIQQISSEHKDETMELGDLFPPTGCLQTSPLTAIETHTNGNSKSGLGALSTFNKVGSDNCGSLPMTHNNLRTSRGTYARIPPLDRPKTSLGLNLTVDCKQQKDSSESKLNALFDMYKDPHEDIILADGIERLCEDLQLSPDEFKVLVLAWKLNAEQMCQFARQEFITGLKEMHVDSIRGIQARLPEIVQELTEDGELFKDLYRFTFRFGLDVGSGQRILPADMALVLWRLVFTIREPPLLVRWLKFLECHQHVRGIPRDTWNMFLNFAESIGDDLSAYDDTEAWPSLIDDFVEYENDQMNQNITKDDIIMKDNVDKE</sequence>
<dbReference type="GO" id="GO:0031624">
    <property type="term" value="F:ubiquitin conjugating enzyme binding"/>
    <property type="evidence" value="ECO:0007669"/>
    <property type="project" value="TreeGrafter"/>
</dbReference>
<protein>
    <recommendedName>
        <fullName evidence="10">Defective in cullin neddylation protein</fullName>
    </recommendedName>
</protein>
<dbReference type="PROSITE" id="PS51229">
    <property type="entry name" value="DCUN1"/>
    <property type="match status" value="1"/>
</dbReference>
<evidence type="ECO:0000256" key="4">
    <source>
        <dbReference type="ARBA" id="ARBA00022475"/>
    </source>
</evidence>
<proteinExistence type="predicted"/>
<dbReference type="GO" id="GO:0000151">
    <property type="term" value="C:ubiquitin ligase complex"/>
    <property type="evidence" value="ECO:0007669"/>
    <property type="project" value="TreeGrafter"/>
</dbReference>